<keyword evidence="2" id="KW-1133">Transmembrane helix</keyword>
<evidence type="ECO:0000256" key="1">
    <source>
        <dbReference type="SAM" id="MobiDB-lite"/>
    </source>
</evidence>
<evidence type="ECO:0000313" key="3">
    <source>
        <dbReference type="Proteomes" id="UP000189703"/>
    </source>
</evidence>
<dbReference type="PANTHER" id="PTHR31963">
    <property type="entry name" value="RAS GUANINE NUCLEOTIDE EXCHANGE FACTOR K"/>
    <property type="match status" value="1"/>
</dbReference>
<dbReference type="Proteomes" id="UP000189703">
    <property type="component" value="Unplaced"/>
</dbReference>
<feature type="transmembrane region" description="Helical" evidence="2">
    <location>
        <begin position="194"/>
        <end position="214"/>
    </location>
</feature>
<dbReference type="RefSeq" id="XP_010270062.1">
    <property type="nucleotide sequence ID" value="XM_010271760.2"/>
</dbReference>
<proteinExistence type="predicted"/>
<dbReference type="eggNOG" id="ENOG502QS17">
    <property type="taxonomic scope" value="Eukaryota"/>
</dbReference>
<organism evidence="3 4">
    <name type="scientific">Nelumbo nucifera</name>
    <name type="common">Sacred lotus</name>
    <dbReference type="NCBI Taxonomy" id="4432"/>
    <lineage>
        <taxon>Eukaryota</taxon>
        <taxon>Viridiplantae</taxon>
        <taxon>Streptophyta</taxon>
        <taxon>Embryophyta</taxon>
        <taxon>Tracheophyta</taxon>
        <taxon>Spermatophyta</taxon>
        <taxon>Magnoliopsida</taxon>
        <taxon>Proteales</taxon>
        <taxon>Nelumbonaceae</taxon>
        <taxon>Nelumbo</taxon>
    </lineage>
</organism>
<keyword evidence="2" id="KW-0472">Membrane</keyword>
<name>A0A1U8AQE3_NELNU</name>
<feature type="compositionally biased region" description="Acidic residues" evidence="1">
    <location>
        <begin position="357"/>
        <end position="372"/>
    </location>
</feature>
<feature type="transmembrane region" description="Helical" evidence="2">
    <location>
        <begin position="253"/>
        <end position="275"/>
    </location>
</feature>
<feature type="region of interest" description="Disordered" evidence="1">
    <location>
        <begin position="341"/>
        <end position="372"/>
    </location>
</feature>
<feature type="transmembrane region" description="Helical" evidence="2">
    <location>
        <begin position="54"/>
        <end position="76"/>
    </location>
</feature>
<feature type="transmembrane region" description="Helical" evidence="2">
    <location>
        <begin position="88"/>
        <end position="111"/>
    </location>
</feature>
<dbReference type="OMA" id="YKAYWYL"/>
<feature type="transmembrane region" description="Helical" evidence="2">
    <location>
        <begin position="417"/>
        <end position="435"/>
    </location>
</feature>
<dbReference type="PANTHER" id="PTHR31963:SF16">
    <property type="entry name" value="OS06G0635200 PROTEIN"/>
    <property type="match status" value="1"/>
</dbReference>
<keyword evidence="2" id="KW-0812">Transmembrane</keyword>
<dbReference type="Pfam" id="PF12056">
    <property type="entry name" value="DUF3537"/>
    <property type="match status" value="1"/>
</dbReference>
<gene>
    <name evidence="4" type="primary">LOC104606514</name>
</gene>
<accession>A0A1U8AQE3</accession>
<evidence type="ECO:0000313" key="4">
    <source>
        <dbReference type="RefSeq" id="XP_010270062.1"/>
    </source>
</evidence>
<keyword evidence="3" id="KW-1185">Reference proteome</keyword>
<reference evidence="4" key="1">
    <citation type="submission" date="2025-08" db="UniProtKB">
        <authorList>
            <consortium name="RefSeq"/>
        </authorList>
    </citation>
    <scope>IDENTIFICATION</scope>
</reference>
<protein>
    <submittedName>
        <fullName evidence="4">Uncharacterized protein LOC104606514</fullName>
    </submittedName>
</protein>
<dbReference type="InterPro" id="IPR021924">
    <property type="entry name" value="DUF3537"/>
</dbReference>
<evidence type="ECO:0000256" key="2">
    <source>
        <dbReference type="SAM" id="Phobius"/>
    </source>
</evidence>
<sequence length="441" mass="50640">MKMGDDREALLNRTPRTRARSLTRCFSNPRDELQSFRSWLRYMCVDQSNTCTTFLSWTFFLFMNIVVPLITYFFLACRSCDHKHRRRFDGVVQLSLSSVATVSFLCLSAFIRKYGLRRFLFLDKLCDESEKVRHGYIQQLNKSLKMLAVFVVPSFAAESSYKIWWYSSGKAGIPFLINIYVSDTLACALELCSWLYRTSIFFLVCVLFRLICYLQILRIQDFAQVFQKESNVGLVLKEHLRIRRHLRIISHRFRAFILYTLTLVTASLFACLLVTTRAHANVTILKSGELAMCSITLVTGLFICLRSAIKITHKAQSIKCLAALWHVFATIDFFDGTDSHTPTSQTPTYSKIFPSDGNDELDDEEEDNDGDDDLDNINIIVPAYAHTISFQKRQALVTYFENNGAGITVYGFLLDRTFLHTIVMVEMSLVLWILGKTIGIS</sequence>
<dbReference type="GeneID" id="104606514"/>
<dbReference type="AlphaFoldDB" id="A0A1U8AQE3"/>
<feature type="transmembrane region" description="Helical" evidence="2">
    <location>
        <begin position="287"/>
        <end position="309"/>
    </location>
</feature>
<dbReference type="FunCoup" id="A0A1U8AQE3">
    <property type="interactions" value="1366"/>
</dbReference>
<dbReference type="KEGG" id="nnu:104606514"/>
<dbReference type="OrthoDB" id="1916325at2759"/>